<feature type="region of interest" description="Disordered" evidence="2">
    <location>
        <begin position="1036"/>
        <end position="1056"/>
    </location>
</feature>
<feature type="region of interest" description="Disordered" evidence="2">
    <location>
        <begin position="268"/>
        <end position="365"/>
    </location>
</feature>
<dbReference type="Proteomes" id="UP000612055">
    <property type="component" value="Unassembled WGS sequence"/>
</dbReference>
<feature type="compositionally biased region" description="Polar residues" evidence="2">
    <location>
        <begin position="415"/>
        <end position="429"/>
    </location>
</feature>
<feature type="region of interest" description="Disordered" evidence="2">
    <location>
        <begin position="601"/>
        <end position="642"/>
    </location>
</feature>
<feature type="compositionally biased region" description="Low complexity" evidence="2">
    <location>
        <begin position="516"/>
        <end position="533"/>
    </location>
</feature>
<evidence type="ECO:0000313" key="4">
    <source>
        <dbReference type="Proteomes" id="UP000612055"/>
    </source>
</evidence>
<evidence type="ECO:0000256" key="1">
    <source>
        <dbReference type="SAM" id="Coils"/>
    </source>
</evidence>
<dbReference type="OrthoDB" id="545928at2759"/>
<evidence type="ECO:0000313" key="3">
    <source>
        <dbReference type="EMBL" id="KAG2501004.1"/>
    </source>
</evidence>
<evidence type="ECO:0000256" key="2">
    <source>
        <dbReference type="SAM" id="MobiDB-lite"/>
    </source>
</evidence>
<protein>
    <submittedName>
        <fullName evidence="3">Uncharacterized protein</fullName>
    </submittedName>
</protein>
<feature type="compositionally biased region" description="Low complexity" evidence="2">
    <location>
        <begin position="436"/>
        <end position="452"/>
    </location>
</feature>
<dbReference type="AlphaFoldDB" id="A0A835YNK5"/>
<feature type="compositionally biased region" description="Polar residues" evidence="2">
    <location>
        <begin position="547"/>
        <end position="558"/>
    </location>
</feature>
<name>A0A835YNK5_9CHLO</name>
<keyword evidence="1" id="KW-0175">Coiled coil</keyword>
<feature type="region of interest" description="Disordered" evidence="2">
    <location>
        <begin position="993"/>
        <end position="1014"/>
    </location>
</feature>
<proteinExistence type="predicted"/>
<keyword evidence="4" id="KW-1185">Reference proteome</keyword>
<reference evidence="3" key="1">
    <citation type="journal article" date="2020" name="bioRxiv">
        <title>Comparative genomics of Chlamydomonas.</title>
        <authorList>
            <person name="Craig R.J."/>
            <person name="Hasan A.R."/>
            <person name="Ness R.W."/>
            <person name="Keightley P.D."/>
        </authorList>
    </citation>
    <scope>NUCLEOTIDE SEQUENCE</scope>
    <source>
        <strain evidence="3">CCAP 11/70</strain>
    </source>
</reference>
<organism evidence="3 4">
    <name type="scientific">Edaphochlamys debaryana</name>
    <dbReference type="NCBI Taxonomy" id="47281"/>
    <lineage>
        <taxon>Eukaryota</taxon>
        <taxon>Viridiplantae</taxon>
        <taxon>Chlorophyta</taxon>
        <taxon>core chlorophytes</taxon>
        <taxon>Chlorophyceae</taxon>
        <taxon>CS clade</taxon>
        <taxon>Chlamydomonadales</taxon>
        <taxon>Chlamydomonadales incertae sedis</taxon>
        <taxon>Edaphochlamys</taxon>
    </lineage>
</organism>
<feature type="coiled-coil region" evidence="1">
    <location>
        <begin position="702"/>
        <end position="796"/>
    </location>
</feature>
<feature type="compositionally biased region" description="Polar residues" evidence="2">
    <location>
        <begin position="1037"/>
        <end position="1048"/>
    </location>
</feature>
<accession>A0A835YNK5</accession>
<sequence length="1087" mass="115073">MASKEGASFDWCSFFALFWNDKGLRARINIPDTVLFRYGQLSAWWATNKEGYVQRHASHNTGMEAIRRRFCQVAECDDANYSRYVSIVRSGDGQPQLLRLQAFNQLTELLSDRIEAGHTNVSPEVETPQVLQAFIQPLNDIRYVTTYIGGGAANITCHTFQRKYSRRYVAQGSPLPPGASDSAAAADAAAAFYPQAQFDEETADPSTGQGAVDPTLKMEFRKLTSHLVKYIEKAHSLTLAGIVVEWIRDAYGKIYLLSVLRTEWATNGSGHGGGSLGAANLTEEPVEVEESLPPPPPPPALSSYDAYGAQAEPSSGYGPQGVSSAWTSPSPPPQGTNPSGSPIYAPPPAGVTLPSPNRTTLLMAGTSGLSRPTSAIAADVVRGPGVPGVGAGTTMSNLAGYPGGSRAAGLSVTVGNTWPSHQHESQLGSPTGLGGSARAAFAAGPPSPSGSTAGLNMSYRGAAPYGYSPAHSYSGVPAPGQSAAAASMQASVHSNRIQSARPAQSTPMAERNSANSGTPGSVGSTAGSSGGARPPRPGSSPVAFGRTANTSPLRNSALNPAPVPGVMTYVGERSPSPTHGNAYGNGMPPAALPIYTGSSTPGVSGGGAGSGGGGGGSTMRTASPARSRPATGGGTGHVNAGARGAPLMMQQMTRDLESARDQLMLQNHMAEASAAKVRQLEREKELMVLAFDQQTSDLRSSLLVARQDLSAARAEAEEQRKRADEAEARVTELEQRNHALQSTLDGERGTVMAALRECHQRDENIKARGEQLEEEVLRLTERLKEESTAVAALKRQLMQFSDIAERYATTLKEGDMEPGMQEVLDRVQKLFVGQTNPFGESYAVQKVLNHYHGDLRAVFLYYAQLENNFAAYWPPGLAFQQWMLFCKETETSDPRANSRVSGVSQPHKMLHPRDCEAIFRAYAKLDPNAINTSAPVLSYEGFLSAIIDAAFRVKRLDNPYLSEALREYILVYVSRASKMSPAGLRRGQMRDALEGTKTGPEPSPGGTIASKSVTKAKKKATIARDVRDRDHALASAVRTTTGIPSSGGSLAASRPGSALSRKASMLHGAIEQDLAVALGASGNRLHA</sequence>
<feature type="compositionally biased region" description="Gly residues" evidence="2">
    <location>
        <begin position="603"/>
        <end position="617"/>
    </location>
</feature>
<feature type="region of interest" description="Disordered" evidence="2">
    <location>
        <begin position="415"/>
        <end position="452"/>
    </location>
</feature>
<gene>
    <name evidence="3" type="ORF">HYH03_000825</name>
</gene>
<feature type="compositionally biased region" description="Polar residues" evidence="2">
    <location>
        <begin position="493"/>
        <end position="515"/>
    </location>
</feature>
<feature type="region of interest" description="Disordered" evidence="2">
    <location>
        <begin position="477"/>
        <end position="583"/>
    </location>
</feature>
<feature type="compositionally biased region" description="Low complexity" evidence="2">
    <location>
        <begin position="477"/>
        <end position="492"/>
    </location>
</feature>
<dbReference type="EMBL" id="JAEHOE010000002">
    <property type="protein sequence ID" value="KAG2501004.1"/>
    <property type="molecule type" value="Genomic_DNA"/>
</dbReference>
<comment type="caution">
    <text evidence="3">The sequence shown here is derived from an EMBL/GenBank/DDBJ whole genome shotgun (WGS) entry which is preliminary data.</text>
</comment>